<sequence>MRKIPFTKLDWQHIQKVMTDKAASNGLHVYARKGLQMKGAATNLVNVACRIQEEVNQKSMGSAHYEDGKLRTPVKTILDTKNVGKTHYSPALHQRALQLSSFKPPAQPQAQARGVGMVAPARAARASPTLSAHTRQPRPSTTPPLSVRARRASHLTSGLPTPTMRLGHGAAATSGAAPSSTAGASRSTQSCGAAQSSPHLVHEQARAPPSQQAVSPSPPPVAQQMASLGTAQQGGSLAPSRNETTEQEDTQRGMSHGAGATAGAKHEHAAKGVVGAQRDVGGADGAAEGGADGGEYHGGENGPFGDGEQKEQAQVPGGRKKQRQEGSVELRGQGGSMRSAYLGEWSVLEQAGVVPRGDAAPTHVPPPELLSEEVPEDKEVEEQQIEAQYAEYELEEENGDGAS</sequence>
<feature type="region of interest" description="Disordered" evidence="1">
    <location>
        <begin position="104"/>
        <end position="337"/>
    </location>
</feature>
<evidence type="ECO:0000313" key="2">
    <source>
        <dbReference type="EMBL" id="KAF5827445.1"/>
    </source>
</evidence>
<feature type="compositionally biased region" description="Polar residues" evidence="1">
    <location>
        <begin position="189"/>
        <end position="198"/>
    </location>
</feature>
<comment type="caution">
    <text evidence="2">The sequence shown here is derived from an EMBL/GenBank/DDBJ whole genome shotgun (WGS) entry which is preliminary data.</text>
</comment>
<dbReference type="EMBL" id="MU070503">
    <property type="protein sequence ID" value="KAF5827445.1"/>
    <property type="molecule type" value="Genomic_DNA"/>
</dbReference>
<feature type="compositionally biased region" description="Gly residues" evidence="1">
    <location>
        <begin position="282"/>
        <end position="293"/>
    </location>
</feature>
<evidence type="ECO:0000256" key="1">
    <source>
        <dbReference type="SAM" id="MobiDB-lite"/>
    </source>
</evidence>
<feature type="region of interest" description="Disordered" evidence="1">
    <location>
        <begin position="356"/>
        <end position="382"/>
    </location>
</feature>
<accession>A0ABQ7FYL3</accession>
<gene>
    <name evidence="2" type="ORF">DUNSADRAFT_642</name>
</gene>
<reference evidence="2" key="1">
    <citation type="submission" date="2017-08" db="EMBL/GenBank/DDBJ databases">
        <authorList>
            <person name="Polle J.E."/>
            <person name="Barry K."/>
            <person name="Cushman J."/>
            <person name="Schmutz J."/>
            <person name="Tran D."/>
            <person name="Hathwaick L.T."/>
            <person name="Yim W.C."/>
            <person name="Jenkins J."/>
            <person name="Mckie-Krisberg Z.M."/>
            <person name="Prochnik S."/>
            <person name="Lindquist E."/>
            <person name="Dockter R.B."/>
            <person name="Adam C."/>
            <person name="Molina H."/>
            <person name="Bunkerborg J."/>
            <person name="Jin E."/>
            <person name="Buchheim M."/>
            <person name="Magnuson J."/>
        </authorList>
    </citation>
    <scope>NUCLEOTIDE SEQUENCE</scope>
    <source>
        <strain evidence="2">CCAP 19/18</strain>
    </source>
</reference>
<feature type="compositionally biased region" description="Polar residues" evidence="1">
    <location>
        <begin position="128"/>
        <end position="139"/>
    </location>
</feature>
<dbReference type="Proteomes" id="UP000815325">
    <property type="component" value="Unassembled WGS sequence"/>
</dbReference>
<feature type="compositionally biased region" description="Low complexity" evidence="1">
    <location>
        <begin position="169"/>
        <end position="188"/>
    </location>
</feature>
<proteinExistence type="predicted"/>
<evidence type="ECO:0000313" key="3">
    <source>
        <dbReference type="Proteomes" id="UP000815325"/>
    </source>
</evidence>
<keyword evidence="3" id="KW-1185">Reference proteome</keyword>
<protein>
    <submittedName>
        <fullName evidence="2">Uncharacterized protein</fullName>
    </submittedName>
</protein>
<organism evidence="2 3">
    <name type="scientific">Dunaliella salina</name>
    <name type="common">Green alga</name>
    <name type="synonym">Protococcus salinus</name>
    <dbReference type="NCBI Taxonomy" id="3046"/>
    <lineage>
        <taxon>Eukaryota</taxon>
        <taxon>Viridiplantae</taxon>
        <taxon>Chlorophyta</taxon>
        <taxon>core chlorophytes</taxon>
        <taxon>Chlorophyceae</taxon>
        <taxon>CS clade</taxon>
        <taxon>Chlamydomonadales</taxon>
        <taxon>Dunaliellaceae</taxon>
        <taxon>Dunaliella</taxon>
    </lineage>
</organism>
<name>A0ABQ7FYL3_DUNSA</name>
<feature type="compositionally biased region" description="Polar residues" evidence="1">
    <location>
        <begin position="229"/>
        <end position="242"/>
    </location>
</feature>
<feature type="compositionally biased region" description="Acidic residues" evidence="1">
    <location>
        <begin position="370"/>
        <end position="382"/>
    </location>
</feature>